<dbReference type="InterPro" id="IPR042099">
    <property type="entry name" value="ANL_N_sf"/>
</dbReference>
<dbReference type="PANTHER" id="PTHR43767">
    <property type="entry name" value="LONG-CHAIN-FATTY-ACID--COA LIGASE"/>
    <property type="match status" value="1"/>
</dbReference>
<evidence type="ECO:0000313" key="6">
    <source>
        <dbReference type="Proteomes" id="UP000004814"/>
    </source>
</evidence>
<evidence type="ECO:0000259" key="3">
    <source>
        <dbReference type="Pfam" id="PF00501"/>
    </source>
</evidence>
<sequence length="512" mass="55923">MYLTQSLHKAARENPFGVATIFAQRTTTFSELIDRVARLARALRNQGVSTGHRVAMLALNSDRYVEYIFGTLWAGATLNPVNTRWSIAEIAYSIDDCETEVLLVDDTFIGTVARLRQRCPRIRTVIYCGDAETPTGMLNYEHLVQTNGPLPDSMRNGHDLAAILYTGGTTGSPKGVMLSHTNLVSNVLSSLAATPRPEVKTVLQIAPLFHVGALSFVLQSMTRIATQVIHPGFDPKAALRDIAKHQVNEIFIVPTMLKVLLDEPSFAEHEMSSLRNIIYGAAPIDASLLQSAMERIPSSQFLQAYGMTETSPVSAMLPAACHVTGGPKLKAAGRPAPACEIRIVDLATDVDCLTGIAGEIAVRGPGVMLGYWNKPEETAKALRNGWMHTGDIGYLDADGFLYVTDRIKDMIISGGENVYSTEVENAILTHPAVQLCAVVGIPDETWGEIVHAIVVLRPGHTVGIEDLRTHCRESIASYKCPRSIEFRSELPLSAAGKLLKYKLREAYRRSTN</sequence>
<evidence type="ECO:0000259" key="4">
    <source>
        <dbReference type="Pfam" id="PF13193"/>
    </source>
</evidence>
<reference evidence="5 6" key="1">
    <citation type="submission" date="2008-03" db="EMBL/GenBank/DDBJ databases">
        <title>Sequencing of the draft genome and assembly of Burkholderia ambifaria MEX-5.</title>
        <authorList>
            <consortium name="US DOE Joint Genome Institute (JGI-PGF)"/>
            <person name="Copeland A."/>
            <person name="Lucas S."/>
            <person name="Lapidus A."/>
            <person name="Glavina del Rio T."/>
            <person name="Dalin E."/>
            <person name="Tice H."/>
            <person name="Bruce D."/>
            <person name="Goodwin L."/>
            <person name="Pitluck S."/>
            <person name="Larimer F."/>
            <person name="Land M.L."/>
            <person name="Hauser L."/>
            <person name="Tiedje J."/>
            <person name="Richardson P."/>
        </authorList>
    </citation>
    <scope>NUCLEOTIDE SEQUENCE [LARGE SCALE GENOMIC DNA]</scope>
    <source>
        <strain evidence="5 6">MEX-5</strain>
    </source>
</reference>
<comment type="similarity">
    <text evidence="1">Belongs to the ATP-dependent AMP-binding enzyme family.</text>
</comment>
<dbReference type="RefSeq" id="WP_006756405.1">
    <property type="nucleotide sequence ID" value="NZ_ABLK01000006.1"/>
</dbReference>
<dbReference type="NCBIfam" id="NF004837">
    <property type="entry name" value="PRK06187.1"/>
    <property type="match status" value="1"/>
</dbReference>
<feature type="domain" description="AMP-dependent synthetase/ligase" evidence="3">
    <location>
        <begin position="8"/>
        <end position="372"/>
    </location>
</feature>
<accession>B1SXT2</accession>
<organism evidence="5 6">
    <name type="scientific">Burkholderia ambifaria MEX-5</name>
    <dbReference type="NCBI Taxonomy" id="396597"/>
    <lineage>
        <taxon>Bacteria</taxon>
        <taxon>Pseudomonadati</taxon>
        <taxon>Pseudomonadota</taxon>
        <taxon>Betaproteobacteria</taxon>
        <taxon>Burkholderiales</taxon>
        <taxon>Burkholderiaceae</taxon>
        <taxon>Burkholderia</taxon>
        <taxon>Burkholderia cepacia complex</taxon>
    </lineage>
</organism>
<comment type="caution">
    <text evidence="5">The sequence shown here is derived from an EMBL/GenBank/DDBJ whole genome shotgun (WGS) entry which is preliminary data.</text>
</comment>
<evidence type="ECO:0000256" key="2">
    <source>
        <dbReference type="ARBA" id="ARBA00022598"/>
    </source>
</evidence>
<proteinExistence type="inferred from homology"/>
<dbReference type="InterPro" id="IPR000873">
    <property type="entry name" value="AMP-dep_synth/lig_dom"/>
</dbReference>
<dbReference type="Gene3D" id="3.30.300.30">
    <property type="match status" value="1"/>
</dbReference>
<evidence type="ECO:0000313" key="5">
    <source>
        <dbReference type="EMBL" id="EDT43841.1"/>
    </source>
</evidence>
<dbReference type="PATRIC" id="fig|396597.7.peg.8088"/>
<dbReference type="Pfam" id="PF13193">
    <property type="entry name" value="AMP-binding_C"/>
    <property type="match status" value="1"/>
</dbReference>
<name>B1SXT2_9BURK</name>
<dbReference type="InterPro" id="IPR020845">
    <property type="entry name" value="AMP-binding_CS"/>
</dbReference>
<gene>
    <name evidence="5" type="ORF">BamMEX5DRAFT_0348</name>
</gene>
<keyword evidence="2 5" id="KW-0436">Ligase</keyword>
<dbReference type="AlphaFoldDB" id="B1SXT2"/>
<dbReference type="Pfam" id="PF00501">
    <property type="entry name" value="AMP-binding"/>
    <property type="match status" value="1"/>
</dbReference>
<dbReference type="Proteomes" id="UP000004814">
    <property type="component" value="Unassembled WGS sequence"/>
</dbReference>
<dbReference type="PANTHER" id="PTHR43767:SF1">
    <property type="entry name" value="NONRIBOSOMAL PEPTIDE SYNTHASE PES1 (EUROFUNG)-RELATED"/>
    <property type="match status" value="1"/>
</dbReference>
<dbReference type="InterPro" id="IPR050237">
    <property type="entry name" value="ATP-dep_AMP-bd_enzyme"/>
</dbReference>
<dbReference type="Gene3D" id="3.40.50.12780">
    <property type="entry name" value="N-terminal domain of ligase-like"/>
    <property type="match status" value="1"/>
</dbReference>
<dbReference type="InterPro" id="IPR025110">
    <property type="entry name" value="AMP-bd_C"/>
</dbReference>
<protein>
    <submittedName>
        <fullName evidence="5">AMP-dependent synthetase and ligase</fullName>
    </submittedName>
</protein>
<evidence type="ECO:0000256" key="1">
    <source>
        <dbReference type="ARBA" id="ARBA00006432"/>
    </source>
</evidence>
<dbReference type="FunFam" id="3.30.300.30:FF:000008">
    <property type="entry name" value="2,3-dihydroxybenzoate-AMP ligase"/>
    <property type="match status" value="1"/>
</dbReference>
<dbReference type="EMBL" id="ABLK01000006">
    <property type="protein sequence ID" value="EDT43841.1"/>
    <property type="molecule type" value="Genomic_DNA"/>
</dbReference>
<dbReference type="CDD" id="cd17631">
    <property type="entry name" value="FACL_FadD13-like"/>
    <property type="match status" value="1"/>
</dbReference>
<dbReference type="InterPro" id="IPR045851">
    <property type="entry name" value="AMP-bd_C_sf"/>
</dbReference>
<dbReference type="PROSITE" id="PS00455">
    <property type="entry name" value="AMP_BINDING"/>
    <property type="match status" value="1"/>
</dbReference>
<dbReference type="GO" id="GO:0016878">
    <property type="term" value="F:acid-thiol ligase activity"/>
    <property type="evidence" value="ECO:0007669"/>
    <property type="project" value="UniProtKB-ARBA"/>
</dbReference>
<feature type="domain" description="AMP-binding enzyme C-terminal" evidence="4">
    <location>
        <begin position="422"/>
        <end position="497"/>
    </location>
</feature>
<dbReference type="SUPFAM" id="SSF56801">
    <property type="entry name" value="Acetyl-CoA synthetase-like"/>
    <property type="match status" value="1"/>
</dbReference>